<reference evidence="2" key="2">
    <citation type="submission" date="2002-03" db="EMBL/GenBank/DDBJ databases">
        <title>Oryza sativa nipponbare(GA3) genomic DNA, chromosome 2, PAC clone:P0475F05.</title>
        <authorList>
            <person name="Sasaki T."/>
            <person name="Matsumoto T."/>
            <person name="Yamamoto K."/>
        </authorList>
    </citation>
    <scope>NUCLEOTIDE SEQUENCE</scope>
</reference>
<evidence type="ECO:0000313" key="3">
    <source>
        <dbReference type="Proteomes" id="UP000000763"/>
    </source>
</evidence>
<evidence type="ECO:0000313" key="1">
    <source>
        <dbReference type="EMBL" id="BAD25409.1"/>
    </source>
</evidence>
<reference evidence="3" key="3">
    <citation type="journal article" date="2005" name="Nature">
        <title>The map-based sequence of the rice genome.</title>
        <authorList>
            <consortium name="International rice genome sequencing project (IRGSP)"/>
            <person name="Matsumoto T."/>
            <person name="Wu J."/>
            <person name="Kanamori H."/>
            <person name="Katayose Y."/>
            <person name="Fujisawa M."/>
            <person name="Namiki N."/>
            <person name="Mizuno H."/>
            <person name="Yamamoto K."/>
            <person name="Antonio B.A."/>
            <person name="Baba T."/>
            <person name="Sakata K."/>
            <person name="Nagamura Y."/>
            <person name="Aoki H."/>
            <person name="Arikawa K."/>
            <person name="Arita K."/>
            <person name="Bito T."/>
            <person name="Chiden Y."/>
            <person name="Fujitsuka N."/>
            <person name="Fukunaka R."/>
            <person name="Hamada M."/>
            <person name="Harada C."/>
            <person name="Hayashi A."/>
            <person name="Hijishita S."/>
            <person name="Honda M."/>
            <person name="Hosokawa S."/>
            <person name="Ichikawa Y."/>
            <person name="Idonuma A."/>
            <person name="Iijima M."/>
            <person name="Ikeda M."/>
            <person name="Ikeno M."/>
            <person name="Ito K."/>
            <person name="Ito S."/>
            <person name="Ito T."/>
            <person name="Ito Y."/>
            <person name="Ito Y."/>
            <person name="Iwabuchi A."/>
            <person name="Kamiya K."/>
            <person name="Karasawa W."/>
            <person name="Kurita K."/>
            <person name="Katagiri S."/>
            <person name="Kikuta A."/>
            <person name="Kobayashi H."/>
            <person name="Kobayashi N."/>
            <person name="Machita K."/>
            <person name="Maehara T."/>
            <person name="Masukawa M."/>
            <person name="Mizubayashi T."/>
            <person name="Mukai Y."/>
            <person name="Nagasaki H."/>
            <person name="Nagata Y."/>
            <person name="Naito S."/>
            <person name="Nakashima M."/>
            <person name="Nakama Y."/>
            <person name="Nakamichi Y."/>
            <person name="Nakamura M."/>
            <person name="Meguro A."/>
            <person name="Negishi M."/>
            <person name="Ohta I."/>
            <person name="Ohta T."/>
            <person name="Okamoto M."/>
            <person name="Ono N."/>
            <person name="Saji S."/>
            <person name="Sakaguchi M."/>
            <person name="Sakai K."/>
            <person name="Shibata M."/>
            <person name="Shimokawa T."/>
            <person name="Song J."/>
            <person name="Takazaki Y."/>
            <person name="Terasawa K."/>
            <person name="Tsugane M."/>
            <person name="Tsuji K."/>
            <person name="Ueda S."/>
            <person name="Waki K."/>
            <person name="Yamagata H."/>
            <person name="Yamamoto M."/>
            <person name="Yamamoto S."/>
            <person name="Yamane H."/>
            <person name="Yoshiki S."/>
            <person name="Yoshihara R."/>
            <person name="Yukawa K."/>
            <person name="Zhong H."/>
            <person name="Yano M."/>
            <person name="Yuan Q."/>
            <person name="Ouyang S."/>
            <person name="Liu J."/>
            <person name="Jones K.M."/>
            <person name="Gansberger K."/>
            <person name="Moffat K."/>
            <person name="Hill J."/>
            <person name="Bera J."/>
            <person name="Fadrosh D."/>
            <person name="Jin S."/>
            <person name="Johri S."/>
            <person name="Kim M."/>
            <person name="Overton L."/>
            <person name="Reardon M."/>
            <person name="Tsitrin T."/>
            <person name="Vuong H."/>
            <person name="Weaver B."/>
            <person name="Ciecko A."/>
            <person name="Tallon L."/>
            <person name="Jackson J."/>
            <person name="Pai G."/>
            <person name="Aken S.V."/>
            <person name="Utterback T."/>
            <person name="Reidmuller S."/>
            <person name="Feldblyum T."/>
            <person name="Hsiao J."/>
            <person name="Zismann V."/>
            <person name="Iobst S."/>
            <person name="de Vazeille A.R."/>
            <person name="Buell C.R."/>
            <person name="Ying K."/>
            <person name="Li Y."/>
            <person name="Lu T."/>
            <person name="Huang Y."/>
            <person name="Zhao Q."/>
            <person name="Feng Q."/>
            <person name="Zhang L."/>
            <person name="Zhu J."/>
            <person name="Weng Q."/>
            <person name="Mu J."/>
            <person name="Lu Y."/>
            <person name="Fan D."/>
            <person name="Liu Y."/>
            <person name="Guan J."/>
            <person name="Zhang Y."/>
            <person name="Yu S."/>
            <person name="Liu X."/>
            <person name="Zhang Y."/>
            <person name="Hong G."/>
            <person name="Han B."/>
            <person name="Choisne N."/>
            <person name="Demange N."/>
            <person name="Orjeda G."/>
            <person name="Samain S."/>
            <person name="Cattolico L."/>
            <person name="Pelletier E."/>
            <person name="Couloux A."/>
            <person name="Segurens B."/>
            <person name="Wincker P."/>
            <person name="D'Hont A."/>
            <person name="Scarpelli C."/>
            <person name="Weissenbach J."/>
            <person name="Salanoubat M."/>
            <person name="Quetier F."/>
            <person name="Yu Y."/>
            <person name="Kim H.R."/>
            <person name="Rambo T."/>
            <person name="Currie J."/>
            <person name="Collura K."/>
            <person name="Luo M."/>
            <person name="Yang T."/>
            <person name="Ammiraju J.S.S."/>
            <person name="Engler F."/>
            <person name="Soderlund C."/>
            <person name="Wing R.A."/>
            <person name="Palmer L.E."/>
            <person name="de la Bastide M."/>
            <person name="Spiegel L."/>
            <person name="Nascimento L."/>
            <person name="Zutavern T."/>
            <person name="O'Shaughnessy A."/>
            <person name="Dike S."/>
            <person name="Dedhia N."/>
            <person name="Preston R."/>
            <person name="Balija V."/>
            <person name="McCombie W.R."/>
            <person name="Chow T."/>
            <person name="Chen H."/>
            <person name="Chung M."/>
            <person name="Chen C."/>
            <person name="Shaw J."/>
            <person name="Wu H."/>
            <person name="Hsiao K."/>
            <person name="Chao Y."/>
            <person name="Chu M."/>
            <person name="Cheng C."/>
            <person name="Hour A."/>
            <person name="Lee P."/>
            <person name="Lin S."/>
            <person name="Lin Y."/>
            <person name="Liou J."/>
            <person name="Liu S."/>
            <person name="Hsing Y."/>
            <person name="Raghuvanshi S."/>
            <person name="Mohanty A."/>
            <person name="Bharti A.K."/>
            <person name="Gaur A."/>
            <person name="Gupta V."/>
            <person name="Kumar D."/>
            <person name="Ravi V."/>
            <person name="Vij S."/>
            <person name="Kapur A."/>
            <person name="Khurana P."/>
            <person name="Khurana P."/>
            <person name="Khurana J.P."/>
            <person name="Tyagi A.K."/>
            <person name="Gaikwad K."/>
            <person name="Singh A."/>
            <person name="Dalal V."/>
            <person name="Srivastava S."/>
            <person name="Dixit A."/>
            <person name="Pal A.K."/>
            <person name="Ghazi I.A."/>
            <person name="Yadav M."/>
            <person name="Pandit A."/>
            <person name="Bhargava A."/>
            <person name="Sureshbabu K."/>
            <person name="Batra K."/>
            <person name="Sharma T.R."/>
            <person name="Mohapatra T."/>
            <person name="Singh N.K."/>
            <person name="Messing J."/>
            <person name="Nelson A.B."/>
            <person name="Fuks G."/>
            <person name="Kavchok S."/>
            <person name="Keizer G."/>
            <person name="Linton E."/>
            <person name="Llaca V."/>
            <person name="Song R."/>
            <person name="Tanyolac B."/>
            <person name="Young S."/>
            <person name="Ho-Il K."/>
            <person name="Hahn J.H."/>
            <person name="Sangsakoo G."/>
            <person name="Vanavichit A."/>
            <person name="de Mattos Luiz.A.T."/>
            <person name="Zimmer P.D."/>
            <person name="Malone G."/>
            <person name="Dellagostin O."/>
            <person name="de Oliveira A.C."/>
            <person name="Bevan M."/>
            <person name="Bancroft I."/>
            <person name="Minx P."/>
            <person name="Cordum H."/>
            <person name="Wilson R."/>
            <person name="Cheng Z."/>
            <person name="Jin W."/>
            <person name="Jiang J."/>
            <person name="Leong S.A."/>
            <person name="Iwama H."/>
            <person name="Gojobori T."/>
            <person name="Itoh T."/>
            <person name="Niimura Y."/>
            <person name="Fujii Y."/>
            <person name="Habara T."/>
            <person name="Sakai H."/>
            <person name="Sato Y."/>
            <person name="Wilson G."/>
            <person name="Kumar K."/>
            <person name="McCouch S."/>
            <person name="Juretic N."/>
            <person name="Hoen D."/>
            <person name="Wright S."/>
            <person name="Bruskiewich R."/>
            <person name="Bureau T."/>
            <person name="Miyao A."/>
            <person name="Hirochika H."/>
            <person name="Nishikawa T."/>
            <person name="Kadowaki K."/>
            <person name="Sugiura M."/>
            <person name="Burr B."/>
            <person name="Sasaki T."/>
        </authorList>
    </citation>
    <scope>NUCLEOTIDE SEQUENCE [LARGE SCALE GENOMIC DNA]</scope>
    <source>
        <strain evidence="3">cv. Nipponbare</strain>
    </source>
</reference>
<organism evidence="2 3">
    <name type="scientific">Oryza sativa subsp. japonica</name>
    <name type="common">Rice</name>
    <dbReference type="NCBI Taxonomy" id="39947"/>
    <lineage>
        <taxon>Eukaryota</taxon>
        <taxon>Viridiplantae</taxon>
        <taxon>Streptophyta</taxon>
        <taxon>Embryophyta</taxon>
        <taxon>Tracheophyta</taxon>
        <taxon>Spermatophyta</taxon>
        <taxon>Magnoliopsida</taxon>
        <taxon>Liliopsida</taxon>
        <taxon>Poales</taxon>
        <taxon>Poaceae</taxon>
        <taxon>BOP clade</taxon>
        <taxon>Oryzoideae</taxon>
        <taxon>Oryzeae</taxon>
        <taxon>Oryzinae</taxon>
        <taxon>Oryza</taxon>
        <taxon>Oryza sativa</taxon>
    </lineage>
</organism>
<reference evidence="1" key="1">
    <citation type="submission" date="2002-02" db="EMBL/GenBank/DDBJ databases">
        <title>Oryza sativa nipponbare(GA3) genomic DNA, chromosome 2, PAC clone:P0458B05.</title>
        <authorList>
            <person name="Sasaki T."/>
            <person name="Matsumoto T."/>
            <person name="Yamamoto K."/>
        </authorList>
    </citation>
    <scope>NUCLEOTIDE SEQUENCE</scope>
</reference>
<reference evidence="3" key="4">
    <citation type="journal article" date="2008" name="Nucleic Acids Res.">
        <title>The rice annotation project database (RAP-DB): 2008 update.</title>
        <authorList>
            <consortium name="The rice annotation project (RAP)"/>
        </authorList>
    </citation>
    <scope>GENOME REANNOTATION</scope>
    <source>
        <strain evidence="3">cv. Nipponbare</strain>
    </source>
</reference>
<protein>
    <submittedName>
        <fullName evidence="2">Uncharacterized protein</fullName>
    </submittedName>
</protein>
<proteinExistence type="predicted"/>
<sequence length="54" mass="6353">MAQDAWLVMARPTRREREDVRRRPARVAVWRHIEEVSSRQSLAKTSKTMDTSSL</sequence>
<evidence type="ECO:0000313" key="2">
    <source>
        <dbReference type="EMBL" id="BAD25591.1"/>
    </source>
</evidence>
<dbReference type="EMBL" id="AP004777">
    <property type="protein sequence ID" value="BAD25409.1"/>
    <property type="molecule type" value="Genomic_DNA"/>
</dbReference>
<accession>Q6H6Q8</accession>
<dbReference type="EMBL" id="AP004879">
    <property type="protein sequence ID" value="BAD25591.1"/>
    <property type="molecule type" value="Genomic_DNA"/>
</dbReference>
<gene>
    <name evidence="1" type="ORF">P0458B05.22</name>
    <name evidence="2" type="ORF">P0475F05.2</name>
</gene>
<dbReference type="Proteomes" id="UP000000763">
    <property type="component" value="Chromosome 2"/>
</dbReference>
<name>Q6H6Q8_ORYSJ</name>
<dbReference type="AlphaFoldDB" id="Q6H6Q8"/>